<evidence type="ECO:0000313" key="1">
    <source>
        <dbReference type="EMBL" id="RDX73122.1"/>
    </source>
</evidence>
<protein>
    <submittedName>
        <fullName evidence="1">Uncharacterized protein</fullName>
    </submittedName>
</protein>
<keyword evidence="2" id="KW-1185">Reference proteome</keyword>
<sequence length="26" mass="2944">MRPQGISEDYIKMKAFPFSLDGVAKD</sequence>
<organism evidence="1 2">
    <name type="scientific">Mucuna pruriens</name>
    <name type="common">Velvet bean</name>
    <name type="synonym">Dolichos pruriens</name>
    <dbReference type="NCBI Taxonomy" id="157652"/>
    <lineage>
        <taxon>Eukaryota</taxon>
        <taxon>Viridiplantae</taxon>
        <taxon>Streptophyta</taxon>
        <taxon>Embryophyta</taxon>
        <taxon>Tracheophyta</taxon>
        <taxon>Spermatophyta</taxon>
        <taxon>Magnoliopsida</taxon>
        <taxon>eudicotyledons</taxon>
        <taxon>Gunneridae</taxon>
        <taxon>Pentapetalae</taxon>
        <taxon>rosids</taxon>
        <taxon>fabids</taxon>
        <taxon>Fabales</taxon>
        <taxon>Fabaceae</taxon>
        <taxon>Papilionoideae</taxon>
        <taxon>50 kb inversion clade</taxon>
        <taxon>NPAAA clade</taxon>
        <taxon>indigoferoid/millettioid clade</taxon>
        <taxon>Phaseoleae</taxon>
        <taxon>Mucuna</taxon>
    </lineage>
</organism>
<comment type="caution">
    <text evidence="1">The sequence shown here is derived from an EMBL/GenBank/DDBJ whole genome shotgun (WGS) entry which is preliminary data.</text>
</comment>
<dbReference type="AlphaFoldDB" id="A0A371F496"/>
<gene>
    <name evidence="1" type="ORF">CR513_47314</name>
</gene>
<proteinExistence type="predicted"/>
<dbReference type="EMBL" id="QJKJ01010639">
    <property type="protein sequence ID" value="RDX73122.1"/>
    <property type="molecule type" value="Genomic_DNA"/>
</dbReference>
<name>A0A371F496_MUCPR</name>
<reference evidence="1" key="1">
    <citation type="submission" date="2018-05" db="EMBL/GenBank/DDBJ databases">
        <title>Draft genome of Mucuna pruriens seed.</title>
        <authorList>
            <person name="Nnadi N.E."/>
            <person name="Vos R."/>
            <person name="Hasami M.H."/>
            <person name="Devisetty U.K."/>
            <person name="Aguiy J.C."/>
        </authorList>
    </citation>
    <scope>NUCLEOTIDE SEQUENCE [LARGE SCALE GENOMIC DNA]</scope>
    <source>
        <strain evidence="1">JCA_2017</strain>
    </source>
</reference>
<evidence type="ECO:0000313" key="2">
    <source>
        <dbReference type="Proteomes" id="UP000257109"/>
    </source>
</evidence>
<accession>A0A371F496</accession>
<dbReference type="Proteomes" id="UP000257109">
    <property type="component" value="Unassembled WGS sequence"/>
</dbReference>